<organism evidence="1 2">
    <name type="scientific">Vespula maculifrons</name>
    <name type="common">Eastern yellow jacket</name>
    <name type="synonym">Wasp</name>
    <dbReference type="NCBI Taxonomy" id="7453"/>
    <lineage>
        <taxon>Eukaryota</taxon>
        <taxon>Metazoa</taxon>
        <taxon>Ecdysozoa</taxon>
        <taxon>Arthropoda</taxon>
        <taxon>Hexapoda</taxon>
        <taxon>Insecta</taxon>
        <taxon>Pterygota</taxon>
        <taxon>Neoptera</taxon>
        <taxon>Endopterygota</taxon>
        <taxon>Hymenoptera</taxon>
        <taxon>Apocrita</taxon>
        <taxon>Aculeata</taxon>
        <taxon>Vespoidea</taxon>
        <taxon>Vespidae</taxon>
        <taxon>Vespinae</taxon>
        <taxon>Vespula</taxon>
    </lineage>
</organism>
<dbReference type="Proteomes" id="UP001607303">
    <property type="component" value="Unassembled WGS sequence"/>
</dbReference>
<proteinExistence type="predicted"/>
<comment type="caution">
    <text evidence="1">The sequence shown here is derived from an EMBL/GenBank/DDBJ whole genome shotgun (WGS) entry which is preliminary data.</text>
</comment>
<protein>
    <submittedName>
        <fullName evidence="1">Uncharacterized protein</fullName>
    </submittedName>
</protein>
<evidence type="ECO:0000313" key="1">
    <source>
        <dbReference type="EMBL" id="KAL2724826.1"/>
    </source>
</evidence>
<sequence>MIVNSNNDKLFSLFSVSLYKDHSLIREGLITIVSQRTNQDEV</sequence>
<reference evidence="1 2" key="1">
    <citation type="journal article" date="2024" name="Ann. Entomol. Soc. Am.">
        <title>Genomic analyses of the southern and eastern yellowjacket wasps (Hymenoptera: Vespidae) reveal evolutionary signatures of social life.</title>
        <authorList>
            <person name="Catto M.A."/>
            <person name="Caine P.B."/>
            <person name="Orr S.E."/>
            <person name="Hunt B.G."/>
            <person name="Goodisman M.A.D."/>
        </authorList>
    </citation>
    <scope>NUCLEOTIDE SEQUENCE [LARGE SCALE GENOMIC DNA]</scope>
    <source>
        <strain evidence="1">232</strain>
        <tissue evidence="1">Head and thorax</tissue>
    </source>
</reference>
<evidence type="ECO:0000313" key="2">
    <source>
        <dbReference type="Proteomes" id="UP001607303"/>
    </source>
</evidence>
<accession>A0ABD2AW40</accession>
<dbReference type="EMBL" id="JAYRBN010000112">
    <property type="protein sequence ID" value="KAL2724826.1"/>
    <property type="molecule type" value="Genomic_DNA"/>
</dbReference>
<name>A0ABD2AW40_VESMC</name>
<keyword evidence="2" id="KW-1185">Reference proteome</keyword>
<dbReference type="AlphaFoldDB" id="A0ABD2AW40"/>
<gene>
    <name evidence="1" type="ORF">V1477_018687</name>
</gene>